<dbReference type="EMBL" id="CP036290">
    <property type="protein sequence ID" value="QDU85387.1"/>
    <property type="molecule type" value="Genomic_DNA"/>
</dbReference>
<proteinExistence type="predicted"/>
<name>A0A518D1N7_9BACT</name>
<dbReference type="AlphaFoldDB" id="A0A518D1N7"/>
<reference evidence="2 3" key="1">
    <citation type="submission" date="2019-02" db="EMBL/GenBank/DDBJ databases">
        <title>Deep-cultivation of Planctomycetes and their phenomic and genomic characterization uncovers novel biology.</title>
        <authorList>
            <person name="Wiegand S."/>
            <person name="Jogler M."/>
            <person name="Boedeker C."/>
            <person name="Pinto D."/>
            <person name="Vollmers J."/>
            <person name="Rivas-Marin E."/>
            <person name="Kohn T."/>
            <person name="Peeters S.H."/>
            <person name="Heuer A."/>
            <person name="Rast P."/>
            <person name="Oberbeckmann S."/>
            <person name="Bunk B."/>
            <person name="Jeske O."/>
            <person name="Meyerdierks A."/>
            <person name="Storesund J.E."/>
            <person name="Kallscheuer N."/>
            <person name="Luecker S."/>
            <person name="Lage O.M."/>
            <person name="Pohl T."/>
            <person name="Merkel B.J."/>
            <person name="Hornburger P."/>
            <person name="Mueller R.-W."/>
            <person name="Bruemmer F."/>
            <person name="Labrenz M."/>
            <person name="Spormann A.M."/>
            <person name="Op den Camp H."/>
            <person name="Overmann J."/>
            <person name="Amann R."/>
            <person name="Jetten M.S.M."/>
            <person name="Mascher T."/>
            <person name="Medema M.H."/>
            <person name="Devos D.P."/>
            <person name="Kaster A.-K."/>
            <person name="Ovreas L."/>
            <person name="Rohde M."/>
            <person name="Galperin M.Y."/>
            <person name="Jogler C."/>
        </authorList>
    </citation>
    <scope>NUCLEOTIDE SEQUENCE [LARGE SCALE GENOMIC DNA]</scope>
    <source>
        <strain evidence="2 3">Pla163</strain>
    </source>
</reference>
<feature type="region of interest" description="Disordered" evidence="1">
    <location>
        <begin position="1"/>
        <end position="21"/>
    </location>
</feature>
<evidence type="ECO:0000313" key="3">
    <source>
        <dbReference type="Proteomes" id="UP000319342"/>
    </source>
</evidence>
<organism evidence="2 3">
    <name type="scientific">Rohdeia mirabilis</name>
    <dbReference type="NCBI Taxonomy" id="2528008"/>
    <lineage>
        <taxon>Bacteria</taxon>
        <taxon>Pseudomonadati</taxon>
        <taxon>Planctomycetota</taxon>
        <taxon>Planctomycetia</taxon>
        <taxon>Planctomycetia incertae sedis</taxon>
        <taxon>Rohdeia</taxon>
    </lineage>
</organism>
<accession>A0A518D1N7</accession>
<feature type="compositionally biased region" description="Polar residues" evidence="1">
    <location>
        <begin position="1"/>
        <end position="20"/>
    </location>
</feature>
<dbReference type="OrthoDB" id="291720at2"/>
<dbReference type="RefSeq" id="WP_145188629.1">
    <property type="nucleotide sequence ID" value="NZ_CP036290.1"/>
</dbReference>
<gene>
    <name evidence="2" type="ORF">Pla163_25160</name>
</gene>
<sequence length="174" mass="18135">MNHVQPQHVPSNGPEAQSSEPVLAARPAAGGSRLMGVGILGANLFGLLGLTAFLTGAIGPAASGAQNTIVQDGTTAVPATPSFATSDSNDRMIAVTGVDVTGASVLYLIDTINMQLACYQATGGAKSTQNVRLIGARRIDLDLLLVGFKDESEYSYADLERQFERIPDESDDGR</sequence>
<protein>
    <submittedName>
        <fullName evidence="2">Uncharacterized protein</fullName>
    </submittedName>
</protein>
<evidence type="ECO:0000313" key="2">
    <source>
        <dbReference type="EMBL" id="QDU85387.1"/>
    </source>
</evidence>
<dbReference type="Proteomes" id="UP000319342">
    <property type="component" value="Chromosome"/>
</dbReference>
<keyword evidence="3" id="KW-1185">Reference proteome</keyword>
<evidence type="ECO:0000256" key="1">
    <source>
        <dbReference type="SAM" id="MobiDB-lite"/>
    </source>
</evidence>